<dbReference type="Pfam" id="PF01012">
    <property type="entry name" value="ETF"/>
    <property type="match status" value="1"/>
</dbReference>
<evidence type="ECO:0000313" key="2">
    <source>
        <dbReference type="EMBL" id="EJW91437.1"/>
    </source>
</evidence>
<dbReference type="EMBL" id="AMCI01008181">
    <property type="protein sequence ID" value="EJW91437.1"/>
    <property type="molecule type" value="Genomic_DNA"/>
</dbReference>
<organism evidence="2">
    <name type="scientific">gut metagenome</name>
    <dbReference type="NCBI Taxonomy" id="749906"/>
    <lineage>
        <taxon>unclassified sequences</taxon>
        <taxon>metagenomes</taxon>
        <taxon>organismal metagenomes</taxon>
    </lineage>
</organism>
<dbReference type="SUPFAM" id="SSF52402">
    <property type="entry name" value="Adenine nucleotide alpha hydrolases-like"/>
    <property type="match status" value="1"/>
</dbReference>
<dbReference type="InterPro" id="IPR014729">
    <property type="entry name" value="Rossmann-like_a/b/a_fold"/>
</dbReference>
<dbReference type="InterPro" id="IPR012255">
    <property type="entry name" value="ETF_b"/>
</dbReference>
<feature type="non-terminal residue" evidence="2">
    <location>
        <position position="121"/>
    </location>
</feature>
<accession>J9FPC4</accession>
<proteinExistence type="predicted"/>
<feature type="domain" description="Electron transfer flavoprotein alpha/beta-subunit N-terminal" evidence="1">
    <location>
        <begin position="31"/>
        <end position="119"/>
    </location>
</feature>
<dbReference type="PANTHER" id="PTHR21294">
    <property type="entry name" value="ELECTRON TRANSFER FLAVOPROTEIN BETA-SUBUNIT"/>
    <property type="match status" value="1"/>
</dbReference>
<protein>
    <submittedName>
        <fullName evidence="2">Electron transfer flavoprotein subunit beta</fullName>
    </submittedName>
</protein>
<sequence>MKIYSAFKFVHEEQDIVVKSDRTLDVAKATVKVNPFDLNAIEAACELKANVADTEVVAVSVGGAIMANPKARKDVLSRGPDSLLLLQDDAYAALRPAETAKVLAAALRAKGFDLVLCGNGS</sequence>
<dbReference type="AlphaFoldDB" id="J9FPC4"/>
<evidence type="ECO:0000259" key="1">
    <source>
        <dbReference type="Pfam" id="PF01012"/>
    </source>
</evidence>
<comment type="caution">
    <text evidence="2">The sequence shown here is derived from an EMBL/GenBank/DDBJ whole genome shotgun (WGS) entry which is preliminary data.</text>
</comment>
<reference evidence="2" key="1">
    <citation type="journal article" date="2012" name="PLoS ONE">
        <title>Gene sets for utilization of primary and secondary nutrition supplies in the distal gut of endangered iberian lynx.</title>
        <authorList>
            <person name="Alcaide M."/>
            <person name="Messina E."/>
            <person name="Richter M."/>
            <person name="Bargiela R."/>
            <person name="Peplies J."/>
            <person name="Huws S.A."/>
            <person name="Newbold C.J."/>
            <person name="Golyshin P.N."/>
            <person name="Simon M.A."/>
            <person name="Lopez G."/>
            <person name="Yakimov M.M."/>
            <person name="Ferrer M."/>
        </authorList>
    </citation>
    <scope>NUCLEOTIDE SEQUENCE</scope>
</reference>
<name>J9FPC4_9ZZZZ</name>
<dbReference type="PANTHER" id="PTHR21294:SF17">
    <property type="entry name" value="PROTEIN FIXA"/>
    <property type="match status" value="1"/>
</dbReference>
<dbReference type="Gene3D" id="3.40.50.620">
    <property type="entry name" value="HUPs"/>
    <property type="match status" value="1"/>
</dbReference>
<dbReference type="GO" id="GO:0009055">
    <property type="term" value="F:electron transfer activity"/>
    <property type="evidence" value="ECO:0007669"/>
    <property type="project" value="InterPro"/>
</dbReference>
<dbReference type="InterPro" id="IPR014730">
    <property type="entry name" value="ETF_a/b_N"/>
</dbReference>
<gene>
    <name evidence="2" type="ORF">EVA_20456</name>
</gene>